<reference evidence="4" key="1">
    <citation type="submission" date="2021-03" db="EMBL/GenBank/DDBJ databases">
        <authorList>
            <person name="Wang G."/>
        </authorList>
    </citation>
    <scope>NUCLEOTIDE SEQUENCE</scope>
    <source>
        <strain evidence="4">KCTC 12899</strain>
    </source>
</reference>
<dbReference type="Gene3D" id="3.55.50.10">
    <property type="entry name" value="Baseplate protein-like domains"/>
    <property type="match status" value="1"/>
</dbReference>
<dbReference type="NCBIfam" id="TIGR03361">
    <property type="entry name" value="VI_Rhs_Vgr"/>
    <property type="match status" value="1"/>
</dbReference>
<sequence length="676" mass="76223">MSALQNNVADLLWKSPGSDITILSMNVNQALSELYTIQVQIKTKDAGLSFQDFLHKDAKIVLKCGDKLSDDRPFSGIVTRFVQSSTYFGDVDTTTASTKYYAYDVEIRPKFWLTTQRYASKVFQKKTAKDIISEVLGGAGVTFKWSIKGTPPEREYCLQYEESEFEFVSRLLEDEGITYFFDHEANQVVFANDPSGHPACKPNAKADYYEGGSAWLYQGEDETVHQFSYEETIGTGKFTSNDYNYTTAQTKIKADDTEGGVPHFPALEIYEHTLNYPDAGAGKKISTLRKEEMITRSKRARGRTSCRSFETGHTFTLGNHFRGAWNRKWILASCSITAEQGLYRCHFTAIPADIPFRPMRVTRRPKVEGVQTATITGPSGSKVYLDDLGRCKIQFHWDREGPMNDRSSMWVRVSNGYAGKDYGIQWIPRVGHEVLVSFINGDPDRPLVSGRVYNDFNSCPLKPANKWQNIIKTIKDNHILFDDEDGKELIHIRAHKDMKTLVVNDEDYDVGRHRTIKIGKNHTEKVGADMTITVGGNLTEKVGKNYSESVQKNYNITVKENMSTTVDKNKQIDVRKNMSQNVRDNYTVDIGKDYKLKVAKKADLNISKTTKLTSGDNLTINGNKKAVINIKNQLTLKCGRASIIMKKNGDIQLKGKVLNFKASGNMKLKGSKIAEN</sequence>
<gene>
    <name evidence="4" type="primary">tssI</name>
    <name evidence="4" type="ORF">J3U88_01300</name>
</gene>
<dbReference type="SUPFAM" id="SSF69255">
    <property type="entry name" value="gp5 N-terminal domain-like"/>
    <property type="match status" value="1"/>
</dbReference>
<dbReference type="Pfam" id="PF04717">
    <property type="entry name" value="Phage_base_V"/>
    <property type="match status" value="1"/>
</dbReference>
<comment type="caution">
    <text evidence="4">The sequence shown here is derived from an EMBL/GenBank/DDBJ whole genome shotgun (WGS) entry which is preliminary data.</text>
</comment>
<dbReference type="Gene3D" id="2.30.110.50">
    <property type="match status" value="1"/>
</dbReference>
<dbReference type="SUPFAM" id="SSF69279">
    <property type="entry name" value="Phage tail proteins"/>
    <property type="match status" value="2"/>
</dbReference>
<dbReference type="Gene3D" id="2.40.50.230">
    <property type="entry name" value="Gp5 N-terminal domain"/>
    <property type="match status" value="1"/>
</dbReference>
<keyword evidence="5" id="KW-1185">Reference proteome</keyword>
<dbReference type="InterPro" id="IPR006533">
    <property type="entry name" value="T6SS_Vgr_RhsGE"/>
</dbReference>
<organism evidence="4 5">
    <name type="scientific">Acanthopleuribacter pedis</name>
    <dbReference type="NCBI Taxonomy" id="442870"/>
    <lineage>
        <taxon>Bacteria</taxon>
        <taxon>Pseudomonadati</taxon>
        <taxon>Acidobacteriota</taxon>
        <taxon>Holophagae</taxon>
        <taxon>Acanthopleuribacterales</taxon>
        <taxon>Acanthopleuribacteraceae</taxon>
        <taxon>Acanthopleuribacter</taxon>
    </lineage>
</organism>
<evidence type="ECO:0000256" key="1">
    <source>
        <dbReference type="ARBA" id="ARBA00005558"/>
    </source>
</evidence>
<dbReference type="InterPro" id="IPR017847">
    <property type="entry name" value="T6SS_RhsGE_Vgr_subset"/>
</dbReference>
<evidence type="ECO:0000313" key="5">
    <source>
        <dbReference type="Proteomes" id="UP000664417"/>
    </source>
</evidence>
<evidence type="ECO:0000259" key="2">
    <source>
        <dbReference type="Pfam" id="PF04717"/>
    </source>
</evidence>
<proteinExistence type="inferred from homology"/>
<dbReference type="SUPFAM" id="SSF69349">
    <property type="entry name" value="Phage fibre proteins"/>
    <property type="match status" value="1"/>
</dbReference>
<dbReference type="AlphaFoldDB" id="A0A8J7PYN8"/>
<feature type="domain" description="Gp5/Type VI secretion system Vgr protein OB-fold" evidence="2">
    <location>
        <begin position="388"/>
        <end position="453"/>
    </location>
</feature>
<evidence type="ECO:0000313" key="4">
    <source>
        <dbReference type="EMBL" id="MBO1317077.1"/>
    </source>
</evidence>
<dbReference type="Proteomes" id="UP000664417">
    <property type="component" value="Unassembled WGS sequence"/>
</dbReference>
<dbReference type="InterPro" id="IPR054030">
    <property type="entry name" value="Gp5_Vgr_C"/>
</dbReference>
<dbReference type="InterPro" id="IPR006531">
    <property type="entry name" value="Gp5/Vgr_OB"/>
</dbReference>
<dbReference type="RefSeq" id="WP_207856312.1">
    <property type="nucleotide sequence ID" value="NZ_JAFREP010000001.1"/>
</dbReference>
<protein>
    <submittedName>
        <fullName evidence="4">Type VI secretion system tip protein VgrG</fullName>
    </submittedName>
</protein>
<dbReference type="Pfam" id="PF05954">
    <property type="entry name" value="Phage_GPD"/>
    <property type="match status" value="1"/>
</dbReference>
<dbReference type="NCBIfam" id="TIGR01646">
    <property type="entry name" value="vgr_GE"/>
    <property type="match status" value="1"/>
</dbReference>
<feature type="domain" description="Gp5/Type VI secretion system Vgr C-terminal trimerisation" evidence="3">
    <location>
        <begin position="477"/>
        <end position="574"/>
    </location>
</feature>
<name>A0A8J7PYN8_9BACT</name>
<comment type="similarity">
    <text evidence="1">Belongs to the VgrG protein family.</text>
</comment>
<dbReference type="EMBL" id="JAFREP010000001">
    <property type="protein sequence ID" value="MBO1317077.1"/>
    <property type="molecule type" value="Genomic_DNA"/>
</dbReference>
<dbReference type="Pfam" id="PF22178">
    <property type="entry name" value="Gp5_trimer_C"/>
    <property type="match status" value="1"/>
</dbReference>
<dbReference type="InterPro" id="IPR037026">
    <property type="entry name" value="Vgr_OB-fold_dom_sf"/>
</dbReference>
<dbReference type="Gene3D" id="4.10.220.110">
    <property type="match status" value="1"/>
</dbReference>
<accession>A0A8J7PYN8</accession>
<evidence type="ECO:0000259" key="3">
    <source>
        <dbReference type="Pfam" id="PF22178"/>
    </source>
</evidence>